<evidence type="ECO:0000256" key="2">
    <source>
        <dbReference type="SAM" id="SignalP"/>
    </source>
</evidence>
<feature type="region of interest" description="Disordered" evidence="1">
    <location>
        <begin position="25"/>
        <end position="70"/>
    </location>
</feature>
<evidence type="ECO:0000313" key="4">
    <source>
        <dbReference type="Proteomes" id="UP000663400"/>
    </source>
</evidence>
<reference evidence="3 4" key="1">
    <citation type="submission" date="2021-02" db="EMBL/GenBank/DDBJ databases">
        <title>Lysobacter arenosi sp. nov., isolated from soil of gangwondo yeongwol, south Korea.</title>
        <authorList>
            <person name="Kim K.R."/>
            <person name="Kim K.H."/>
            <person name="Jeon C.O."/>
        </authorList>
    </citation>
    <scope>NUCLEOTIDE SEQUENCE [LARGE SCALE GENOMIC DNA]</scope>
    <source>
        <strain evidence="3 4">R7</strain>
    </source>
</reference>
<gene>
    <name evidence="3" type="ORF">HIV01_005370</name>
</gene>
<dbReference type="InterPro" id="IPR007939">
    <property type="entry name" value="Cu-R_B_prcur"/>
</dbReference>
<keyword evidence="2" id="KW-0732">Signal</keyword>
<sequence>MLNSLPHPMLGAALALALATPAWAQDHSHHAQPQPKVADQHADHSDSAPTQEPVHDHAAMGHDSSDQALVPVEPIPPVTDADRAAAFPDLAHSMEHGAGINHYVLIDRLEAVNLDQGSGEAWELQGWAGGDINRFWFRSEGERARGHTESADVELLYGHSVSPWWDLVAGVKHDFKPGDSQTWAALGVQGMSPYKFEIEATAYLGQGGRSAASFEAEYDVLLTNRLILQPLLEVELYGKDDPRRGIGSGLSTVEAGLRLRYEITRQFAPYIGVSHERAFGDTADYRRDEGEDSRDTRFVAGLRFWF</sequence>
<accession>A0ABX7RCR5</accession>
<dbReference type="Proteomes" id="UP000663400">
    <property type="component" value="Chromosome"/>
</dbReference>
<feature type="signal peptide" evidence="2">
    <location>
        <begin position="1"/>
        <end position="24"/>
    </location>
</feature>
<evidence type="ECO:0000313" key="3">
    <source>
        <dbReference type="EMBL" id="QSX75939.1"/>
    </source>
</evidence>
<dbReference type="Pfam" id="PF05275">
    <property type="entry name" value="CopB"/>
    <property type="match status" value="1"/>
</dbReference>
<organism evidence="3 4">
    <name type="scientific">Lysobacter arenosi</name>
    <dbReference type="NCBI Taxonomy" id="2795387"/>
    <lineage>
        <taxon>Bacteria</taxon>
        <taxon>Pseudomonadati</taxon>
        <taxon>Pseudomonadota</taxon>
        <taxon>Gammaproteobacteria</taxon>
        <taxon>Lysobacterales</taxon>
        <taxon>Lysobacteraceae</taxon>
        <taxon>Lysobacter</taxon>
    </lineage>
</organism>
<keyword evidence="4" id="KW-1185">Reference proteome</keyword>
<name>A0ABX7RCR5_9GAMM</name>
<feature type="compositionally biased region" description="Basic and acidic residues" evidence="1">
    <location>
        <begin position="53"/>
        <end position="65"/>
    </location>
</feature>
<protein>
    <submittedName>
        <fullName evidence="3">Copper resistance protein B</fullName>
    </submittedName>
</protein>
<feature type="chain" id="PRO_5046051900" evidence="2">
    <location>
        <begin position="25"/>
        <end position="306"/>
    </location>
</feature>
<dbReference type="EMBL" id="CP071517">
    <property type="protein sequence ID" value="QSX75939.1"/>
    <property type="molecule type" value="Genomic_DNA"/>
</dbReference>
<evidence type="ECO:0000256" key="1">
    <source>
        <dbReference type="SAM" id="MobiDB-lite"/>
    </source>
</evidence>
<proteinExistence type="predicted"/>